<dbReference type="PANTHER" id="PTHR13510">
    <property type="entry name" value="FYVE-FINGER-CONTAINING RAB5 EFFECTOR PROTEIN RABENOSYN-5-RELATED"/>
    <property type="match status" value="1"/>
</dbReference>
<dbReference type="KEGG" id="psoj:PHYSODRAFT_332787"/>
<evidence type="ECO:0000313" key="1">
    <source>
        <dbReference type="EMBL" id="EGZ14397.1"/>
    </source>
</evidence>
<reference evidence="1 2" key="1">
    <citation type="journal article" date="2006" name="Science">
        <title>Phytophthora genome sequences uncover evolutionary origins and mechanisms of pathogenesis.</title>
        <authorList>
            <person name="Tyler B.M."/>
            <person name="Tripathy S."/>
            <person name="Zhang X."/>
            <person name="Dehal P."/>
            <person name="Jiang R.H."/>
            <person name="Aerts A."/>
            <person name="Arredondo F.D."/>
            <person name="Baxter L."/>
            <person name="Bensasson D."/>
            <person name="Beynon J.L."/>
            <person name="Chapman J."/>
            <person name="Damasceno C.M."/>
            <person name="Dorrance A.E."/>
            <person name="Dou D."/>
            <person name="Dickerman A.W."/>
            <person name="Dubchak I.L."/>
            <person name="Garbelotto M."/>
            <person name="Gijzen M."/>
            <person name="Gordon S.G."/>
            <person name="Govers F."/>
            <person name="Grunwald N.J."/>
            <person name="Huang W."/>
            <person name="Ivors K.L."/>
            <person name="Jones R.W."/>
            <person name="Kamoun S."/>
            <person name="Krampis K."/>
            <person name="Lamour K.H."/>
            <person name="Lee M.K."/>
            <person name="McDonald W.H."/>
            <person name="Medina M."/>
            <person name="Meijer H.J."/>
            <person name="Nordberg E.K."/>
            <person name="Maclean D.J."/>
            <person name="Ospina-Giraldo M.D."/>
            <person name="Morris P.F."/>
            <person name="Phuntumart V."/>
            <person name="Putnam N.H."/>
            <person name="Rash S."/>
            <person name="Rose J.K."/>
            <person name="Sakihama Y."/>
            <person name="Salamov A.A."/>
            <person name="Savidor A."/>
            <person name="Scheuring C.F."/>
            <person name="Smith B.M."/>
            <person name="Sobral B.W."/>
            <person name="Terry A."/>
            <person name="Torto-Alalibo T.A."/>
            <person name="Win J."/>
            <person name="Xu Z."/>
            <person name="Zhang H."/>
            <person name="Grigoriev I.V."/>
            <person name="Rokhsar D.S."/>
            <person name="Boore J.L."/>
        </authorList>
    </citation>
    <scope>NUCLEOTIDE SEQUENCE [LARGE SCALE GENOMIC DNA]</scope>
    <source>
        <strain evidence="1 2">P6497</strain>
    </source>
</reference>
<dbReference type="RefSeq" id="XP_009528146.1">
    <property type="nucleotide sequence ID" value="XM_009529851.1"/>
</dbReference>
<dbReference type="STRING" id="1094619.G4ZQ08"/>
<organism evidence="1 2">
    <name type="scientific">Phytophthora sojae (strain P6497)</name>
    <name type="common">Soybean stem and root rot agent</name>
    <name type="synonym">Phytophthora megasperma f. sp. glycines</name>
    <dbReference type="NCBI Taxonomy" id="1094619"/>
    <lineage>
        <taxon>Eukaryota</taxon>
        <taxon>Sar</taxon>
        <taxon>Stramenopiles</taxon>
        <taxon>Oomycota</taxon>
        <taxon>Peronosporomycetes</taxon>
        <taxon>Peronosporales</taxon>
        <taxon>Peronosporaceae</taxon>
        <taxon>Phytophthora</taxon>
    </lineage>
</organism>
<dbReference type="PANTHER" id="PTHR13510:SF44">
    <property type="entry name" value="RABENOSYN-5"/>
    <property type="match status" value="1"/>
</dbReference>
<dbReference type="Proteomes" id="UP000002640">
    <property type="component" value="Unassembled WGS sequence"/>
</dbReference>
<proteinExistence type="predicted"/>
<dbReference type="AlphaFoldDB" id="G4ZQ08"/>
<accession>G4ZQ08</accession>
<dbReference type="EMBL" id="JH159155">
    <property type="protein sequence ID" value="EGZ14397.1"/>
    <property type="molecule type" value="Genomic_DNA"/>
</dbReference>
<dbReference type="GeneID" id="20646530"/>
<evidence type="ECO:0000313" key="2">
    <source>
        <dbReference type="Proteomes" id="UP000002640"/>
    </source>
</evidence>
<name>G4ZQ08_PHYSP</name>
<dbReference type="InterPro" id="IPR052727">
    <property type="entry name" value="Rab4/Rab5_effector"/>
</dbReference>
<keyword evidence="2" id="KW-1185">Reference proteome</keyword>
<gene>
    <name evidence="1" type="ORF">PHYSODRAFT_332787</name>
</gene>
<sequence length="282" mass="31404">MSKGRFVLNPFPELRLTADDRLQLQDVAKNIPLKTREGLRVFTERLESAHSAKSCEPSGGGLPTILCVGTLEGKLDDLMFGIINEDLEAMRLKASYVDDISGAAVLDTIVEPSVENPFQTLMLKWMELDPPLASTSLVKNRDYVYLEDTGYVQRDNGERLGYQFVHSAGPNQIEMYSTGSMGPGGDMIRKLLVPGMANAFLQRSPQQQKRVRDVLGDMAKGNNTCRLCFGHVCHSCKVVQKLSFVDPDMQLARRNVRFCPACISSVMNKNALEVARERIFDV</sequence>
<protein>
    <submittedName>
        <fullName evidence="1">Uncharacterized protein</fullName>
    </submittedName>
</protein>
<dbReference type="InParanoid" id="G4ZQ08"/>